<evidence type="ECO:0000313" key="1">
    <source>
        <dbReference type="EMBL" id="MFD0802649.1"/>
    </source>
</evidence>
<reference evidence="2" key="1">
    <citation type="journal article" date="2019" name="Int. J. Syst. Evol. Microbiol.">
        <title>The Global Catalogue of Microorganisms (GCM) 10K type strain sequencing project: providing services to taxonomists for standard genome sequencing and annotation.</title>
        <authorList>
            <consortium name="The Broad Institute Genomics Platform"/>
            <consortium name="The Broad Institute Genome Sequencing Center for Infectious Disease"/>
            <person name="Wu L."/>
            <person name="Ma J."/>
        </authorList>
    </citation>
    <scope>NUCLEOTIDE SEQUENCE [LARGE SCALE GENOMIC DNA]</scope>
    <source>
        <strain evidence="2">CCUG 63369</strain>
    </source>
</reference>
<sequence>MAKNQVSRSVVIDAPAERIFRILSDARRHHEFDGSGTVRRATAGAESLGPGSRFAMDMRMGVPYRIANRVVEYEENRLIGWRHFGPHIWRWRLEPLDDGTTRVTETFDYTRLPVAYILLGYPARNARGIEQTLPRLKRLAEEGGAPAADTAEDTG</sequence>
<dbReference type="EMBL" id="JBHTHR010000546">
    <property type="protein sequence ID" value="MFD0802649.1"/>
    <property type="molecule type" value="Genomic_DNA"/>
</dbReference>
<evidence type="ECO:0000313" key="2">
    <source>
        <dbReference type="Proteomes" id="UP001596956"/>
    </source>
</evidence>
<dbReference type="CDD" id="cd07825">
    <property type="entry name" value="SRPBCC_7"/>
    <property type="match status" value="1"/>
</dbReference>
<comment type="caution">
    <text evidence="1">The sequence shown here is derived from an EMBL/GenBank/DDBJ whole genome shotgun (WGS) entry which is preliminary data.</text>
</comment>
<dbReference type="InterPro" id="IPR023393">
    <property type="entry name" value="START-like_dom_sf"/>
</dbReference>
<dbReference type="Proteomes" id="UP001596956">
    <property type="component" value="Unassembled WGS sequence"/>
</dbReference>
<proteinExistence type="predicted"/>
<dbReference type="InterPro" id="IPR019587">
    <property type="entry name" value="Polyketide_cyclase/dehydratase"/>
</dbReference>
<dbReference type="Pfam" id="PF10604">
    <property type="entry name" value="Polyketide_cyc2"/>
    <property type="match status" value="1"/>
</dbReference>
<protein>
    <submittedName>
        <fullName evidence="1">SRPBCC family protein</fullName>
    </submittedName>
</protein>
<accession>A0ABW3BJZ6</accession>
<name>A0ABW3BJZ6_9ACTN</name>
<dbReference type="Gene3D" id="3.30.530.20">
    <property type="match status" value="1"/>
</dbReference>
<keyword evidence="2" id="KW-1185">Reference proteome</keyword>
<organism evidence="1 2">
    <name type="scientific">Streptomonospora algeriensis</name>
    <dbReference type="NCBI Taxonomy" id="995084"/>
    <lineage>
        <taxon>Bacteria</taxon>
        <taxon>Bacillati</taxon>
        <taxon>Actinomycetota</taxon>
        <taxon>Actinomycetes</taxon>
        <taxon>Streptosporangiales</taxon>
        <taxon>Nocardiopsidaceae</taxon>
        <taxon>Streptomonospora</taxon>
    </lineage>
</organism>
<gene>
    <name evidence="1" type="ORF">ACFQZU_15170</name>
</gene>
<dbReference type="SUPFAM" id="SSF55961">
    <property type="entry name" value="Bet v1-like"/>
    <property type="match status" value="1"/>
</dbReference>